<comment type="subcellular location">
    <subcellularLocation>
        <location evidence="9">Cytoplasm</location>
    </subcellularLocation>
</comment>
<evidence type="ECO:0000256" key="10">
    <source>
        <dbReference type="SAM" id="MobiDB-lite"/>
    </source>
</evidence>
<comment type="caution">
    <text evidence="11">The sequence shown here is derived from an EMBL/GenBank/DDBJ whole genome shotgun (WGS) entry which is preliminary data.</text>
</comment>
<dbReference type="PANTHER" id="PTHR30075:SF2">
    <property type="entry name" value="GLYCINE--TRNA LIGASE, CHLOROPLASTIC_MITOCHONDRIAL 2"/>
    <property type="match status" value="1"/>
</dbReference>
<accession>A0ABP6BNV0</accession>
<evidence type="ECO:0000256" key="1">
    <source>
        <dbReference type="ARBA" id="ARBA00008226"/>
    </source>
</evidence>
<dbReference type="PRINTS" id="PR01044">
    <property type="entry name" value="TRNASYNTHGA"/>
</dbReference>
<dbReference type="PROSITE" id="PS50861">
    <property type="entry name" value="AA_TRNA_LIGASE_II_GLYAB"/>
    <property type="match status" value="2"/>
</dbReference>
<evidence type="ECO:0000256" key="4">
    <source>
        <dbReference type="ARBA" id="ARBA00022840"/>
    </source>
</evidence>
<dbReference type="HAMAP" id="MF_00254">
    <property type="entry name" value="Gly_tRNA_synth_alpha"/>
    <property type="match status" value="1"/>
</dbReference>
<dbReference type="NCBIfam" id="NF011499">
    <property type="entry name" value="PRK14908.1"/>
    <property type="match status" value="1"/>
</dbReference>
<keyword evidence="2 9" id="KW-0436">Ligase</keyword>
<dbReference type="SUPFAM" id="SSF55681">
    <property type="entry name" value="Class II aaRS and biotin synthetases"/>
    <property type="match status" value="1"/>
</dbReference>
<dbReference type="InterPro" id="IPR015944">
    <property type="entry name" value="Gly-tRNA-synth_bsu"/>
</dbReference>
<dbReference type="Pfam" id="PF02092">
    <property type="entry name" value="tRNA_synt_2f"/>
    <property type="match status" value="1"/>
</dbReference>
<evidence type="ECO:0000256" key="6">
    <source>
        <dbReference type="ARBA" id="ARBA00023146"/>
    </source>
</evidence>
<comment type="catalytic activity">
    <reaction evidence="7 9">
        <text>tRNA(Gly) + glycine + ATP = glycyl-tRNA(Gly) + AMP + diphosphate</text>
        <dbReference type="Rhea" id="RHEA:16013"/>
        <dbReference type="Rhea" id="RHEA-COMP:9664"/>
        <dbReference type="Rhea" id="RHEA-COMP:9683"/>
        <dbReference type="ChEBI" id="CHEBI:30616"/>
        <dbReference type="ChEBI" id="CHEBI:33019"/>
        <dbReference type="ChEBI" id="CHEBI:57305"/>
        <dbReference type="ChEBI" id="CHEBI:78442"/>
        <dbReference type="ChEBI" id="CHEBI:78522"/>
        <dbReference type="ChEBI" id="CHEBI:456215"/>
        <dbReference type="EC" id="6.1.1.14"/>
    </reaction>
</comment>
<keyword evidence="9" id="KW-0963">Cytoplasm</keyword>
<evidence type="ECO:0000313" key="12">
    <source>
        <dbReference type="Proteomes" id="UP001501509"/>
    </source>
</evidence>
<dbReference type="Gene3D" id="1.20.58.180">
    <property type="entry name" value="Class II aaRS and biotin synthetases, domain 2"/>
    <property type="match status" value="1"/>
</dbReference>
<dbReference type="HAMAP" id="MF_00255">
    <property type="entry name" value="Gly_tRNA_synth_beta"/>
    <property type="match status" value="1"/>
</dbReference>
<dbReference type="NCBIfam" id="NF006827">
    <property type="entry name" value="PRK09348.1"/>
    <property type="match status" value="1"/>
</dbReference>
<keyword evidence="5 9" id="KW-0648">Protein biosynthesis</keyword>
<dbReference type="EC" id="6.1.1.14" evidence="9"/>
<dbReference type="SUPFAM" id="SSF109604">
    <property type="entry name" value="HD-domain/PDEase-like"/>
    <property type="match status" value="1"/>
</dbReference>
<dbReference type="NCBIfam" id="TIGR00211">
    <property type="entry name" value="glyS"/>
    <property type="match status" value="1"/>
</dbReference>
<organism evidence="11 12">
    <name type="scientific">Actinomadura fulvescens</name>
    <dbReference type="NCBI Taxonomy" id="46160"/>
    <lineage>
        <taxon>Bacteria</taxon>
        <taxon>Bacillati</taxon>
        <taxon>Actinomycetota</taxon>
        <taxon>Actinomycetes</taxon>
        <taxon>Streptosporangiales</taxon>
        <taxon>Thermomonosporaceae</taxon>
        <taxon>Actinomadura</taxon>
    </lineage>
</organism>
<dbReference type="Pfam" id="PF02091">
    <property type="entry name" value="tRNA-synt_2e"/>
    <property type="match status" value="1"/>
</dbReference>
<dbReference type="InterPro" id="IPR045864">
    <property type="entry name" value="aa-tRNA-synth_II/BPL/LPL"/>
</dbReference>
<evidence type="ECO:0000256" key="9">
    <source>
        <dbReference type="HAMAP-Rule" id="MF_00255"/>
    </source>
</evidence>
<evidence type="ECO:0000256" key="7">
    <source>
        <dbReference type="ARBA" id="ARBA00047937"/>
    </source>
</evidence>
<keyword evidence="6 9" id="KW-0030">Aminoacyl-tRNA synthetase</keyword>
<evidence type="ECO:0000313" key="11">
    <source>
        <dbReference type="EMBL" id="GAA2579330.1"/>
    </source>
</evidence>
<evidence type="ECO:0000256" key="5">
    <source>
        <dbReference type="ARBA" id="ARBA00022917"/>
    </source>
</evidence>
<comment type="similarity">
    <text evidence="1 9">Belongs to the class-II aminoacyl-tRNA synthetase family.</text>
</comment>
<dbReference type="GO" id="GO:0016874">
    <property type="term" value="F:ligase activity"/>
    <property type="evidence" value="ECO:0007669"/>
    <property type="project" value="UniProtKB-KW"/>
</dbReference>
<dbReference type="NCBIfam" id="TIGR00388">
    <property type="entry name" value="glyQ"/>
    <property type="match status" value="1"/>
</dbReference>
<name>A0ABP6BNV0_9ACTN</name>
<proteinExistence type="inferred from homology"/>
<feature type="region of interest" description="Disordered" evidence="10">
    <location>
        <begin position="287"/>
        <end position="313"/>
    </location>
</feature>
<keyword evidence="12" id="KW-1185">Reference proteome</keyword>
<dbReference type="PANTHER" id="PTHR30075">
    <property type="entry name" value="GLYCYL-TRNA SYNTHETASE"/>
    <property type="match status" value="1"/>
</dbReference>
<sequence>MLTMQDALIRLTDYWAGHGCLVAQPMNTEVGAGTLNPATALRVLGPEPWRVAYVEPSVRPDDARYGDNPNRLQTHTQFQVILKPEPGDAQEVYLGSLRALGIDLAAHDVRFVEDNWASPALGAWGLGWEVWLDGLEITQFTYFQQSGGLTLDPVSVEITYGMERIIMALQGASHFKDIVYAPGISYGEAFGQSEYEMSRYYLDDADIETGRRLFEAYAGEARRMLDARLPVPAHSYVLKCSHAFNVLDSRGAIGTTERARAFARMRGLAHEVAGLWVERRAELSHPLGDATRAERDATTGAGRSAPPQAPATLPELDRAGTFALEIGVEELPPHEVAPTADQVTGALVGGLRETGLYGDESSAETGATPRRIVAVVTGLRPREPDRERVVKGPRLSAAYDADGNPTKALQGFARGQGVDPAEVGTVTVGGVEYAGLVRTVTGRPAAEVLAELVPRVVRGLRADTNMRWNAPGVSFSRPVRWLVALLDEHVVPASVAGLATGRTTRVHRTAAEPLVSVPHADALTATLRANGIEPAVSRRRSRVVEGAAPLARSVGGVIDFPAEHPLLEEIVNLVEEPAPILGSFDESFLTLPEEILTTVMKKHQRYLPVRSSTGRLLPHFVTVANGPCDTEAVSAGNAAVLRARYQDAAFFFEHDLRRKPEELKTGLEKLTFADRLGSMADRAARIRAIAGELASHVDLANEELDVVRRAGKLAKFDLAASMVIELSGLAGTMAREYARRAGEDEAVAQALYEMELPRSAGDALPAGVAGSLLAVADRLDLLAGLFAVGSAPTGGSDPFGLRRAALALTAILRGDPRLAAVTVDEGLRIAARNQPVEVAPEALAEATRFVARRLEQALIDEGHPVQVVRAVMPHAGSPAYAERAARDLGGLLGDERFRRLTTALQRVLRIVPDGTLPGYDPGLFAEPAERRLYDAFVRVRAELPRYATLPEFTAAVLPLAEPIDAYFDDVMVMDRDPAVRANRLGFLADVRDLVTILDWPQIA</sequence>
<gene>
    <name evidence="9" type="primary">glyS</name>
    <name evidence="8" type="synonym">glyQ</name>
    <name evidence="11" type="ORF">GCM10010411_09840</name>
</gene>
<comment type="subunit">
    <text evidence="9">Tetramer of two alpha and two beta subunits.</text>
</comment>
<dbReference type="InterPro" id="IPR006194">
    <property type="entry name" value="Gly-tRNA-synth_heterodimer"/>
</dbReference>
<evidence type="ECO:0000256" key="8">
    <source>
        <dbReference type="HAMAP-Rule" id="MF_00254"/>
    </source>
</evidence>
<protein>
    <recommendedName>
        <fullName evidence="8 9">Multifunctional fusion protein</fullName>
    </recommendedName>
    <domain>
        <recommendedName>
            <fullName evidence="9">Glycine--tRNA ligase beta subunit</fullName>
            <ecNumber evidence="9">6.1.1.14</ecNumber>
        </recommendedName>
        <alternativeName>
            <fullName evidence="9">Glycyl-tRNA synthetase beta subunit</fullName>
            <shortName evidence="9">GlyRS</shortName>
        </alternativeName>
    </domain>
    <domain>
        <recommendedName>
            <fullName evidence="8">Glycine--tRNA ligase alpha subunit</fullName>
        </recommendedName>
        <alternativeName>
            <fullName evidence="8">Glycyl-tRNA synthetase alpha subunit</fullName>
        </alternativeName>
    </domain>
</protein>
<reference evidence="12" key="1">
    <citation type="journal article" date="2019" name="Int. J. Syst. Evol. Microbiol.">
        <title>The Global Catalogue of Microorganisms (GCM) 10K type strain sequencing project: providing services to taxonomists for standard genome sequencing and annotation.</title>
        <authorList>
            <consortium name="The Broad Institute Genomics Platform"/>
            <consortium name="The Broad Institute Genome Sequencing Center for Infectious Disease"/>
            <person name="Wu L."/>
            <person name="Ma J."/>
        </authorList>
    </citation>
    <scope>NUCLEOTIDE SEQUENCE [LARGE SCALE GENOMIC DNA]</scope>
    <source>
        <strain evidence="12">JCM 6833</strain>
    </source>
</reference>
<dbReference type="Gene3D" id="3.30.930.10">
    <property type="entry name" value="Bira Bifunctional Protein, Domain 2"/>
    <property type="match status" value="1"/>
</dbReference>
<evidence type="ECO:0000256" key="3">
    <source>
        <dbReference type="ARBA" id="ARBA00022741"/>
    </source>
</evidence>
<dbReference type="Proteomes" id="UP001501509">
    <property type="component" value="Unassembled WGS sequence"/>
</dbReference>
<evidence type="ECO:0000256" key="2">
    <source>
        <dbReference type="ARBA" id="ARBA00022598"/>
    </source>
</evidence>
<dbReference type="EMBL" id="BAAATD010000001">
    <property type="protein sequence ID" value="GAA2579330.1"/>
    <property type="molecule type" value="Genomic_DNA"/>
</dbReference>
<dbReference type="InterPro" id="IPR002310">
    <property type="entry name" value="Gly-tRNA_ligase_asu"/>
</dbReference>
<keyword evidence="4 9" id="KW-0067">ATP-binding</keyword>
<keyword evidence="3 9" id="KW-0547">Nucleotide-binding</keyword>